<dbReference type="SUPFAM" id="SSF159659">
    <property type="entry name" value="Cgl1923-like"/>
    <property type="match status" value="1"/>
</dbReference>
<reference evidence="1 2" key="1">
    <citation type="submission" date="2016-08" db="EMBL/GenBank/DDBJ databases">
        <title>New Insights into Marine Group III Euryarchaeota, from dark to light.</title>
        <authorList>
            <person name="Haro-Moreno J.M."/>
            <person name="Rodriguez-Valera F."/>
            <person name="Lopez-Garcia P."/>
            <person name="Moreira D."/>
            <person name="Martin-Cuadrado A.B."/>
        </authorList>
    </citation>
    <scope>NUCLEOTIDE SEQUENCE [LARGE SCALE GENOMIC DNA]</scope>
    <source>
        <strain evidence="1">CG-Bathy1</strain>
    </source>
</reference>
<gene>
    <name evidence="1" type="ORF">BEU04_00125</name>
</gene>
<dbReference type="Proteomes" id="UP000183815">
    <property type="component" value="Unassembled WGS sequence"/>
</dbReference>
<dbReference type="InterPro" id="IPR038389">
    <property type="entry name" value="PSMG2_sf"/>
</dbReference>
<dbReference type="PANTHER" id="PTHR35610">
    <property type="entry name" value="3-ISOPROPYLMALATE DEHYDRATASE-RELATED"/>
    <property type="match status" value="1"/>
</dbReference>
<keyword evidence="1" id="KW-0647">Proteasome</keyword>
<dbReference type="AlphaFoldDB" id="A0A1J5TH06"/>
<dbReference type="Pfam" id="PF09754">
    <property type="entry name" value="PAC2"/>
    <property type="match status" value="1"/>
</dbReference>
<dbReference type="InterPro" id="IPR004426">
    <property type="entry name" value="MJ1210-like"/>
</dbReference>
<sequence>MSFLEISVTDKPTLNNAFLIEGLPGIGNVGKLAVHHLINVLNAKKSLEIYSSSLPPQVTINEGGIVGLINNEFHYYKNSKNQRDIIFLTGEHQGLDHKGQYDLCIKILELAKEMGVTEIITLGGYGLGKIVEKPRVLGAATSISMVKKLKKAGVHFSAEQEESSAGIVGASGLLLGLGRLNGLEGGCLMGETSGYIADPTSAREILLVLQKLLSLDIDLSDLDEKIEKVGALTKHLTGMSDSLDDSEIDISYIE</sequence>
<accession>A0A1J5TH06</accession>
<dbReference type="Gene3D" id="3.40.50.10900">
    <property type="entry name" value="PAC-like subunit"/>
    <property type="match status" value="1"/>
</dbReference>
<dbReference type="NCBIfam" id="TIGR00162">
    <property type="entry name" value="proteasome assembly chaperone family protein"/>
    <property type="match status" value="1"/>
</dbReference>
<dbReference type="GO" id="GO:0000502">
    <property type="term" value="C:proteasome complex"/>
    <property type="evidence" value="ECO:0007669"/>
    <property type="project" value="UniProtKB-KW"/>
</dbReference>
<protein>
    <submittedName>
        <fullName evidence="1">Proteasome assembly chaperone family protein</fullName>
    </submittedName>
</protein>
<dbReference type="EMBL" id="MIYU01000001">
    <property type="protein sequence ID" value="OIR20257.1"/>
    <property type="molecule type" value="Genomic_DNA"/>
</dbReference>
<name>A0A1J5TH06_9ARCH</name>
<organism evidence="1 2">
    <name type="scientific">Marine Group III euryarchaeote CG-Bathy1</name>
    <dbReference type="NCBI Taxonomy" id="1889001"/>
    <lineage>
        <taxon>Archaea</taxon>
        <taxon>Methanobacteriati</taxon>
        <taxon>Thermoplasmatota</taxon>
        <taxon>Thermoplasmata</taxon>
        <taxon>Candidatus Thermoprofundales</taxon>
    </lineage>
</organism>
<comment type="caution">
    <text evidence="1">The sequence shown here is derived from an EMBL/GenBank/DDBJ whole genome shotgun (WGS) entry which is preliminary data.</text>
</comment>
<evidence type="ECO:0000313" key="2">
    <source>
        <dbReference type="Proteomes" id="UP000183815"/>
    </source>
</evidence>
<dbReference type="PANTHER" id="PTHR35610:SF7">
    <property type="entry name" value="3-ISOPROPYLMALATE DEHYDRATASE"/>
    <property type="match status" value="1"/>
</dbReference>
<evidence type="ECO:0000313" key="1">
    <source>
        <dbReference type="EMBL" id="OIR20257.1"/>
    </source>
</evidence>
<dbReference type="InterPro" id="IPR019151">
    <property type="entry name" value="Proteasome_assmbl_chaperone_2"/>
</dbReference>
<proteinExistence type="predicted"/>